<dbReference type="AlphaFoldDB" id="A0A645GXE5"/>
<dbReference type="Pfam" id="PF01381">
    <property type="entry name" value="HTH_3"/>
    <property type="match status" value="1"/>
</dbReference>
<dbReference type="PROSITE" id="PS50943">
    <property type="entry name" value="HTH_CROC1"/>
    <property type="match status" value="1"/>
</dbReference>
<name>A0A645GXE5_9ZZZZ</name>
<dbReference type="CDD" id="cd00093">
    <property type="entry name" value="HTH_XRE"/>
    <property type="match status" value="1"/>
</dbReference>
<dbReference type="Gene3D" id="1.10.260.40">
    <property type="entry name" value="lambda repressor-like DNA-binding domains"/>
    <property type="match status" value="1"/>
</dbReference>
<keyword evidence="2" id="KW-0238">DNA-binding</keyword>
<keyword evidence="1" id="KW-0805">Transcription regulation</keyword>
<dbReference type="InterPro" id="IPR010982">
    <property type="entry name" value="Lambda_DNA-bd_dom_sf"/>
</dbReference>
<evidence type="ECO:0000256" key="3">
    <source>
        <dbReference type="ARBA" id="ARBA00023163"/>
    </source>
</evidence>
<dbReference type="PANTHER" id="PTHR36511:SF4">
    <property type="entry name" value="ANTITOXIN MQSA"/>
    <property type="match status" value="1"/>
</dbReference>
<gene>
    <name evidence="5" type="ORF">SDC9_176139</name>
</gene>
<evidence type="ECO:0000313" key="5">
    <source>
        <dbReference type="EMBL" id="MPN28694.1"/>
    </source>
</evidence>
<feature type="domain" description="HTH cro/C1-type" evidence="4">
    <location>
        <begin position="59"/>
        <end position="94"/>
    </location>
</feature>
<comment type="caution">
    <text evidence="5">The sequence shown here is derived from an EMBL/GenBank/DDBJ whole genome shotgun (WGS) entry which is preliminary data.</text>
</comment>
<sequence>MRAAIWVDTGWQVLKAQGMMDGMDESNFELLLESVKEAGAILRKEKKPARTFVFTPPDIKAIRRNANATQSEFAAMIGVSVATLRNWEQGRRIPEGPALALLKVASANPQYIKQVLAQ</sequence>
<dbReference type="InterPro" id="IPR001387">
    <property type="entry name" value="Cro/C1-type_HTH"/>
</dbReference>
<proteinExistence type="predicted"/>
<protein>
    <recommendedName>
        <fullName evidence="4">HTH cro/C1-type domain-containing protein</fullName>
    </recommendedName>
</protein>
<evidence type="ECO:0000256" key="1">
    <source>
        <dbReference type="ARBA" id="ARBA00023015"/>
    </source>
</evidence>
<dbReference type="PANTHER" id="PTHR36511">
    <property type="entry name" value="MERR FAMILY BACTERIAL REGULATORY PROTEIN"/>
    <property type="match status" value="1"/>
</dbReference>
<dbReference type="SMART" id="SM00530">
    <property type="entry name" value="HTH_XRE"/>
    <property type="match status" value="1"/>
</dbReference>
<dbReference type="InterPro" id="IPR047761">
    <property type="entry name" value="NadS-like"/>
</dbReference>
<evidence type="ECO:0000259" key="4">
    <source>
        <dbReference type="PROSITE" id="PS50943"/>
    </source>
</evidence>
<keyword evidence="3" id="KW-0804">Transcription</keyword>
<dbReference type="InterPro" id="IPR052359">
    <property type="entry name" value="HTH-type_reg/antitoxin"/>
</dbReference>
<accession>A0A645GXE5</accession>
<reference evidence="5" key="1">
    <citation type="submission" date="2019-08" db="EMBL/GenBank/DDBJ databases">
        <authorList>
            <person name="Kucharzyk K."/>
            <person name="Murdoch R.W."/>
            <person name="Higgins S."/>
            <person name="Loffler F."/>
        </authorList>
    </citation>
    <scope>NUCLEOTIDE SEQUENCE</scope>
</reference>
<organism evidence="5">
    <name type="scientific">bioreactor metagenome</name>
    <dbReference type="NCBI Taxonomy" id="1076179"/>
    <lineage>
        <taxon>unclassified sequences</taxon>
        <taxon>metagenomes</taxon>
        <taxon>ecological metagenomes</taxon>
    </lineage>
</organism>
<evidence type="ECO:0000256" key="2">
    <source>
        <dbReference type="ARBA" id="ARBA00023125"/>
    </source>
</evidence>
<dbReference type="NCBIfam" id="NF041265">
    <property type="entry name" value="NadS"/>
    <property type="match status" value="1"/>
</dbReference>
<dbReference type="EMBL" id="VSSQ01079074">
    <property type="protein sequence ID" value="MPN28694.1"/>
    <property type="molecule type" value="Genomic_DNA"/>
</dbReference>
<dbReference type="SUPFAM" id="SSF47413">
    <property type="entry name" value="lambda repressor-like DNA-binding domains"/>
    <property type="match status" value="1"/>
</dbReference>
<dbReference type="GO" id="GO:0003677">
    <property type="term" value="F:DNA binding"/>
    <property type="evidence" value="ECO:0007669"/>
    <property type="project" value="UniProtKB-KW"/>
</dbReference>